<dbReference type="InterPro" id="IPR005123">
    <property type="entry name" value="Oxoglu/Fe-dep_dioxygenase_dom"/>
</dbReference>
<evidence type="ECO:0000259" key="7">
    <source>
        <dbReference type="PROSITE" id="PS51471"/>
    </source>
</evidence>
<dbReference type="InterPro" id="IPR027450">
    <property type="entry name" value="AlkB-like"/>
</dbReference>
<feature type="binding site" evidence="5">
    <location>
        <position position="307"/>
    </location>
    <ligand>
        <name>Fe cation</name>
        <dbReference type="ChEBI" id="CHEBI:24875"/>
        <note>catalytic</note>
    </ligand>
</feature>
<dbReference type="AlphaFoldDB" id="A0A1X2GDM4"/>
<comment type="cofactor">
    <cofactor evidence="5">
        <name>Fe(2+)</name>
        <dbReference type="ChEBI" id="CHEBI:29033"/>
    </cofactor>
    <text evidence="5">Binds 1 Fe(2+) ion per subunit.</text>
</comment>
<dbReference type="GO" id="GO:0005634">
    <property type="term" value="C:nucleus"/>
    <property type="evidence" value="ECO:0007669"/>
    <property type="project" value="TreeGrafter"/>
</dbReference>
<keyword evidence="3" id="KW-0560">Oxidoreductase</keyword>
<dbReference type="SUPFAM" id="SSF51197">
    <property type="entry name" value="Clavaminate synthase-like"/>
    <property type="match status" value="1"/>
</dbReference>
<evidence type="ECO:0000313" key="9">
    <source>
        <dbReference type="Proteomes" id="UP000242146"/>
    </source>
</evidence>
<feature type="domain" description="Fe2OG dioxygenase" evidence="7">
    <location>
        <begin position="287"/>
        <end position="400"/>
    </location>
</feature>
<evidence type="ECO:0000256" key="2">
    <source>
        <dbReference type="ARBA" id="ARBA00022964"/>
    </source>
</evidence>
<dbReference type="GO" id="GO:0046872">
    <property type="term" value="F:metal ion binding"/>
    <property type="evidence" value="ECO:0007669"/>
    <property type="project" value="UniProtKB-KW"/>
</dbReference>
<dbReference type="Gene3D" id="2.60.120.590">
    <property type="entry name" value="Alpha-ketoglutarate-dependent dioxygenase AlkB-like"/>
    <property type="match status" value="1"/>
</dbReference>
<feature type="binding site" evidence="5">
    <location>
        <position position="361"/>
    </location>
    <ligand>
        <name>Fe cation</name>
        <dbReference type="ChEBI" id="CHEBI:24875"/>
        <note>catalytic</note>
    </ligand>
</feature>
<evidence type="ECO:0000256" key="3">
    <source>
        <dbReference type="ARBA" id="ARBA00023002"/>
    </source>
</evidence>
<evidence type="ECO:0000313" key="8">
    <source>
        <dbReference type="EMBL" id="ORX51332.1"/>
    </source>
</evidence>
<dbReference type="EMBL" id="MCGT01000021">
    <property type="protein sequence ID" value="ORX51332.1"/>
    <property type="molecule type" value="Genomic_DNA"/>
</dbReference>
<evidence type="ECO:0000256" key="5">
    <source>
        <dbReference type="PIRSR" id="PIRSR604574-2"/>
    </source>
</evidence>
<dbReference type="GO" id="GO:0005737">
    <property type="term" value="C:cytoplasm"/>
    <property type="evidence" value="ECO:0007669"/>
    <property type="project" value="TreeGrafter"/>
</dbReference>
<reference evidence="8 9" key="1">
    <citation type="submission" date="2016-07" db="EMBL/GenBank/DDBJ databases">
        <title>Pervasive Adenine N6-methylation of Active Genes in Fungi.</title>
        <authorList>
            <consortium name="DOE Joint Genome Institute"/>
            <person name="Mondo S.J."/>
            <person name="Dannebaum R.O."/>
            <person name="Kuo R.C."/>
            <person name="Labutti K."/>
            <person name="Haridas S."/>
            <person name="Kuo A."/>
            <person name="Salamov A."/>
            <person name="Ahrendt S.R."/>
            <person name="Lipzen A."/>
            <person name="Sullivan W."/>
            <person name="Andreopoulos W.B."/>
            <person name="Clum A."/>
            <person name="Lindquist E."/>
            <person name="Daum C."/>
            <person name="Ramamoorthy G.K."/>
            <person name="Gryganskyi A."/>
            <person name="Culley D."/>
            <person name="Magnuson J.K."/>
            <person name="James T.Y."/>
            <person name="O'Malley M.A."/>
            <person name="Stajich J.E."/>
            <person name="Spatafora J.W."/>
            <person name="Visel A."/>
            <person name="Grigoriev I.V."/>
        </authorList>
    </citation>
    <scope>NUCLEOTIDE SEQUENCE [LARGE SCALE GENOMIC DNA]</scope>
    <source>
        <strain evidence="8 9">NRRL 3301</strain>
    </source>
</reference>
<comment type="caution">
    <text evidence="8">The sequence shown here is derived from an EMBL/GenBank/DDBJ whole genome shotgun (WGS) entry which is preliminary data.</text>
</comment>
<feature type="binding site" evidence="5">
    <location>
        <position position="305"/>
    </location>
    <ligand>
        <name>Fe cation</name>
        <dbReference type="ChEBI" id="CHEBI:24875"/>
        <note>catalytic</note>
    </ligand>
</feature>
<evidence type="ECO:0000256" key="4">
    <source>
        <dbReference type="ARBA" id="ARBA00023004"/>
    </source>
</evidence>
<dbReference type="InterPro" id="IPR037151">
    <property type="entry name" value="AlkB-like_sf"/>
</dbReference>
<dbReference type="PROSITE" id="PS51471">
    <property type="entry name" value="FE2OG_OXY"/>
    <property type="match status" value="1"/>
</dbReference>
<sequence>MGNPPDVELPFGPPPPHLKSKRQIRFWQRQQEESQAKRQKKIDQDPFRYVERCFKARAIPPSAMAKVVHTTQLLDDSHCSDVIVPVTLAIDLRQHCSALFGPPDTQWTPRARKAYLIKTIPGLIIIPNPFTESAQRHMIKHCLTDFAEPPNVSSLDGHYERPAKGVWDLYERHCQGQLTSDDPDYYTVPVKSNQAPVPTMYQDDTHNHTHKTSDAAAKRLSPTDLLRKQRWITLGYQYNWQTKEYDLEHGLPMPDLLDQLSKTIVSAVQGVGLADGWRNDYPGDQFKAEAGVINYYQLRDALMAHVDKSEVNMEAPLVSASFGHACIYLIGRTTKETEPIPLCLSSGDVIVMTGQSRKAYHGVPRILEQTLPSFLDSQHWPLYGGYMDQARINLNVRQVFNK</sequence>
<accession>A0A1X2GDM4</accession>
<keyword evidence="9" id="KW-1185">Reference proteome</keyword>
<dbReference type="PANTHER" id="PTHR16557:SF2">
    <property type="entry name" value="NUCLEIC ACID DIOXYGENASE ALKBH1"/>
    <property type="match status" value="1"/>
</dbReference>
<evidence type="ECO:0000256" key="1">
    <source>
        <dbReference type="ARBA" id="ARBA00022723"/>
    </source>
</evidence>
<dbReference type="OrthoDB" id="6614653at2759"/>
<name>A0A1X2GDM4_9FUNG</name>
<protein>
    <recommendedName>
        <fullName evidence="7">Fe2OG dioxygenase domain-containing protein</fullName>
    </recommendedName>
</protein>
<dbReference type="Pfam" id="PF13532">
    <property type="entry name" value="2OG-FeII_Oxy_2"/>
    <property type="match status" value="1"/>
</dbReference>
<organism evidence="8 9">
    <name type="scientific">Hesseltinella vesiculosa</name>
    <dbReference type="NCBI Taxonomy" id="101127"/>
    <lineage>
        <taxon>Eukaryota</taxon>
        <taxon>Fungi</taxon>
        <taxon>Fungi incertae sedis</taxon>
        <taxon>Mucoromycota</taxon>
        <taxon>Mucoromycotina</taxon>
        <taxon>Mucoromycetes</taxon>
        <taxon>Mucorales</taxon>
        <taxon>Cunninghamellaceae</taxon>
        <taxon>Hesseltinella</taxon>
    </lineage>
</organism>
<dbReference type="Proteomes" id="UP000242146">
    <property type="component" value="Unassembled WGS sequence"/>
</dbReference>
<evidence type="ECO:0000256" key="6">
    <source>
        <dbReference type="SAM" id="MobiDB-lite"/>
    </source>
</evidence>
<feature type="region of interest" description="Disordered" evidence="6">
    <location>
        <begin position="1"/>
        <end position="22"/>
    </location>
</feature>
<keyword evidence="4 5" id="KW-0408">Iron</keyword>
<dbReference type="STRING" id="101127.A0A1X2GDM4"/>
<keyword evidence="2" id="KW-0223">Dioxygenase</keyword>
<dbReference type="InterPro" id="IPR004574">
    <property type="entry name" value="Alkb"/>
</dbReference>
<gene>
    <name evidence="8" type="ORF">DM01DRAFT_1324507</name>
</gene>
<keyword evidence="1 5" id="KW-0479">Metal-binding</keyword>
<dbReference type="PANTHER" id="PTHR16557">
    <property type="entry name" value="ALKYLATED DNA REPAIR PROTEIN ALKB-RELATED"/>
    <property type="match status" value="1"/>
</dbReference>
<dbReference type="GO" id="GO:0051213">
    <property type="term" value="F:dioxygenase activity"/>
    <property type="evidence" value="ECO:0007669"/>
    <property type="project" value="UniProtKB-KW"/>
</dbReference>
<proteinExistence type="predicted"/>